<dbReference type="EMBL" id="AAZO01007294">
    <property type="status" value="NOT_ANNOTATED_CDS"/>
    <property type="molecule type" value="Genomic_DNA"/>
</dbReference>
<dbReference type="EnsemblMetazoa" id="PHUM598040-RA">
    <property type="protein sequence ID" value="PHUM598040-PA"/>
    <property type="gene ID" value="PHUM598040"/>
</dbReference>
<dbReference type="RefSeq" id="XP_002432706.1">
    <property type="nucleotide sequence ID" value="XM_002432661.1"/>
</dbReference>
<reference evidence="1" key="1">
    <citation type="submission" date="2007-04" db="EMBL/GenBank/DDBJ databases">
        <title>Annotation of Pediculus humanus corporis strain USDA.</title>
        <authorList>
            <person name="Kirkness E."/>
            <person name="Hannick L."/>
            <person name="Hass B."/>
            <person name="Bruggner R."/>
            <person name="Lawson D."/>
            <person name="Bidwell S."/>
            <person name="Joardar V."/>
            <person name="Caler E."/>
            <person name="Walenz B."/>
            <person name="Inman J."/>
            <person name="Schobel S."/>
            <person name="Galinsky K."/>
            <person name="Amedeo P."/>
            <person name="Strausberg R."/>
        </authorList>
    </citation>
    <scope>NUCLEOTIDE SEQUENCE</scope>
    <source>
        <strain evidence="1">USDA</strain>
    </source>
</reference>
<dbReference type="AlphaFoldDB" id="E0W2W2"/>
<reference evidence="2" key="3">
    <citation type="submission" date="2021-02" db="UniProtKB">
        <authorList>
            <consortium name="EnsemblMetazoa"/>
        </authorList>
    </citation>
    <scope>IDENTIFICATION</scope>
    <source>
        <strain evidence="2">USDA</strain>
    </source>
</reference>
<evidence type="ECO:0000313" key="1">
    <source>
        <dbReference type="EMBL" id="EEB19968.1"/>
    </source>
</evidence>
<keyword evidence="3" id="KW-1185">Reference proteome</keyword>
<evidence type="ECO:0000313" key="3">
    <source>
        <dbReference type="Proteomes" id="UP000009046"/>
    </source>
</evidence>
<organism>
    <name type="scientific">Pediculus humanus subsp. corporis</name>
    <name type="common">Body louse</name>
    <dbReference type="NCBI Taxonomy" id="121224"/>
    <lineage>
        <taxon>Eukaryota</taxon>
        <taxon>Metazoa</taxon>
        <taxon>Ecdysozoa</taxon>
        <taxon>Arthropoda</taxon>
        <taxon>Hexapoda</taxon>
        <taxon>Insecta</taxon>
        <taxon>Pterygota</taxon>
        <taxon>Neoptera</taxon>
        <taxon>Paraneoptera</taxon>
        <taxon>Psocodea</taxon>
        <taxon>Troctomorpha</taxon>
        <taxon>Phthiraptera</taxon>
        <taxon>Anoplura</taxon>
        <taxon>Pediculidae</taxon>
        <taxon>Pediculus</taxon>
    </lineage>
</organism>
<dbReference type="HOGENOM" id="CLU_3089646_0_0_1"/>
<evidence type="ECO:0000313" key="2">
    <source>
        <dbReference type="EnsemblMetazoa" id="PHUM598040-PA"/>
    </source>
</evidence>
<gene>
    <name evidence="2" type="primary">8236840</name>
    <name evidence="1" type="ORF">Phum_PHUM598040</name>
</gene>
<dbReference type="Proteomes" id="UP000009046">
    <property type="component" value="Unassembled WGS sequence"/>
</dbReference>
<protein>
    <submittedName>
        <fullName evidence="1 2">Uncharacterized protein</fullName>
    </submittedName>
</protein>
<dbReference type="GeneID" id="8236840"/>
<reference evidence="1" key="2">
    <citation type="submission" date="2007-04" db="EMBL/GenBank/DDBJ databases">
        <title>The genome of the human body louse.</title>
        <authorList>
            <consortium name="The Human Body Louse Genome Consortium"/>
            <person name="Kirkness E."/>
            <person name="Walenz B."/>
            <person name="Hass B."/>
            <person name="Bruggner R."/>
            <person name="Strausberg R."/>
        </authorList>
    </citation>
    <scope>NUCLEOTIDE SEQUENCE</scope>
    <source>
        <strain evidence="1">USDA</strain>
    </source>
</reference>
<dbReference type="CTD" id="8236840"/>
<accession>E0W2W2</accession>
<name>E0W2W2_PEDHC</name>
<sequence>MAILTCRDRKSNNNNWVTVHFLIEIPPKIKTENVTEHTYVEQYKKKRRRKSR</sequence>
<dbReference type="InParanoid" id="E0W2W2"/>
<dbReference type="VEuPathDB" id="VectorBase:PHUM598040"/>
<dbReference type="KEGG" id="phu:Phum_PHUM598040"/>
<dbReference type="EMBL" id="DS235880">
    <property type="protein sequence ID" value="EEB19968.1"/>
    <property type="molecule type" value="Genomic_DNA"/>
</dbReference>
<proteinExistence type="predicted"/>